<reference evidence="1 2" key="1">
    <citation type="submission" date="2017-03" db="EMBL/GenBank/DDBJ databases">
        <title>Lifting the veil on microbial sulfur biogeochemistry in mining wastewaters.</title>
        <authorList>
            <person name="Kantor R.S."/>
            <person name="Colenbrander Nelson T."/>
            <person name="Marshall S."/>
            <person name="Bennett D."/>
            <person name="Apte S."/>
            <person name="Camacho D."/>
            <person name="Thomas B.C."/>
            <person name="Warren L.A."/>
            <person name="Banfield J.F."/>
        </authorList>
    </citation>
    <scope>NUCLEOTIDE SEQUENCE [LARGE SCALE GENOMIC DNA]</scope>
    <source>
        <strain evidence="1">32-67-7</strain>
    </source>
</reference>
<gene>
    <name evidence="1" type="ORF">B7Z12_14300</name>
</gene>
<evidence type="ECO:0000313" key="2">
    <source>
        <dbReference type="Proteomes" id="UP000215616"/>
    </source>
</evidence>
<comment type="caution">
    <text evidence="1">The sequence shown here is derived from an EMBL/GenBank/DDBJ whole genome shotgun (WGS) entry which is preliminary data.</text>
</comment>
<evidence type="ECO:0000313" key="1">
    <source>
        <dbReference type="EMBL" id="OYX01371.1"/>
    </source>
</evidence>
<name>A0A258D0P5_CAUVI</name>
<dbReference type="Proteomes" id="UP000215616">
    <property type="component" value="Unassembled WGS sequence"/>
</dbReference>
<accession>A0A258D0P5</accession>
<proteinExistence type="predicted"/>
<sequence>MAGMACLRICIERGARSVTVGGVTPAKIDKVASGYIDVNWRAPRRHGRVGPGAYVLIDPGADTLNGDELRQMAAELQVHLFGTQGQQDLCMLTFEGDEEQVLKFTTVPEEELLGMRSGVEPPPPEGRTRLVNQDGVRELAPWGSTPRVVAEQAKIEDTAPARFGWRGVYSLPTQRFEACQIQPFLKPGEAEPQADGAFMDRDLRALDRAVAALEGDPRLRAWVGVRLWTVARGGLRETCAERFAAIPQAVRERLGAMVYDALRDLPFSTIGPLRDLVQPHFARLGLCVNDPGFYVQALPEALAHCVVFQLPEEDEKARLLKAHRFLSARSQYVGRKIRIGLAGVKAPRELELASKMGAHIVKGPLISALFATPVAGQALPVNELPLRT</sequence>
<dbReference type="AlphaFoldDB" id="A0A258D0P5"/>
<protein>
    <submittedName>
        <fullName evidence="1">Uncharacterized protein</fullName>
    </submittedName>
</protein>
<organism evidence="1 2">
    <name type="scientific">Caulobacter vibrioides</name>
    <name type="common">Caulobacter crescentus</name>
    <dbReference type="NCBI Taxonomy" id="155892"/>
    <lineage>
        <taxon>Bacteria</taxon>
        <taxon>Pseudomonadati</taxon>
        <taxon>Pseudomonadota</taxon>
        <taxon>Alphaproteobacteria</taxon>
        <taxon>Caulobacterales</taxon>
        <taxon>Caulobacteraceae</taxon>
        <taxon>Caulobacter</taxon>
    </lineage>
</organism>
<dbReference type="EMBL" id="NCDQ01000249">
    <property type="protein sequence ID" value="OYX01371.1"/>
    <property type="molecule type" value="Genomic_DNA"/>
</dbReference>